<feature type="compositionally biased region" description="Polar residues" evidence="1">
    <location>
        <begin position="48"/>
        <end position="60"/>
    </location>
</feature>
<dbReference type="RefSeq" id="XP_026297970.1">
    <property type="nucleotide sequence ID" value="XM_026442185.1"/>
</dbReference>
<proteinExistence type="predicted"/>
<evidence type="ECO:0000256" key="1">
    <source>
        <dbReference type="SAM" id="MobiDB-lite"/>
    </source>
</evidence>
<reference evidence="4" key="2">
    <citation type="submission" date="2025-04" db="UniProtKB">
        <authorList>
            <consortium name="RefSeq"/>
        </authorList>
    </citation>
    <scope>IDENTIFICATION</scope>
    <source>
        <strain evidence="4">DH4</strain>
        <tissue evidence="4">Whole body</tissue>
    </source>
</reference>
<dbReference type="Proteomes" id="UP000005203">
    <property type="component" value="Linkage group LG8"/>
</dbReference>
<feature type="region of interest" description="Disordered" evidence="1">
    <location>
        <begin position="1"/>
        <end position="97"/>
    </location>
</feature>
<feature type="compositionally biased region" description="Gly residues" evidence="1">
    <location>
        <begin position="18"/>
        <end position="27"/>
    </location>
</feature>
<gene>
    <name evidence="4" type="primary">LOC100578698</name>
</gene>
<name>A0A7M7MM71_APIME</name>
<evidence type="ECO:0000313" key="3">
    <source>
        <dbReference type="Proteomes" id="UP000005203"/>
    </source>
</evidence>
<accession>A0A8B8H1W3</accession>
<organism evidence="2">
    <name type="scientific">Apis mellifera</name>
    <name type="common">Honeybee</name>
    <dbReference type="NCBI Taxonomy" id="7460"/>
    <lineage>
        <taxon>Eukaryota</taxon>
        <taxon>Metazoa</taxon>
        <taxon>Ecdysozoa</taxon>
        <taxon>Arthropoda</taxon>
        <taxon>Hexapoda</taxon>
        <taxon>Insecta</taxon>
        <taxon>Pterygota</taxon>
        <taxon>Neoptera</taxon>
        <taxon>Endopterygota</taxon>
        <taxon>Hymenoptera</taxon>
        <taxon>Apocrita</taxon>
        <taxon>Aculeata</taxon>
        <taxon>Apoidea</taxon>
        <taxon>Anthophila</taxon>
        <taxon>Apidae</taxon>
        <taxon>Apis</taxon>
    </lineage>
</organism>
<dbReference type="AlphaFoldDB" id="A0A7M7MM71"/>
<evidence type="ECO:0000313" key="2">
    <source>
        <dbReference type="EnsemblMetazoa" id="XP_026297970"/>
    </source>
</evidence>
<accession>A0A7M7MM71</accession>
<dbReference type="EnsemblMetazoa" id="XM_026442185">
    <property type="protein sequence ID" value="XP_026297970"/>
    <property type="gene ID" value="LOC100578698"/>
</dbReference>
<protein>
    <submittedName>
        <fullName evidence="4">Uncharacterized protein LOC100578698</fullName>
    </submittedName>
</protein>
<reference evidence="2" key="1">
    <citation type="submission" date="2021-01" db="UniProtKB">
        <authorList>
            <consortium name="EnsemblMetazoa"/>
        </authorList>
    </citation>
    <scope>IDENTIFICATION</scope>
    <source>
        <strain evidence="2">DH4</strain>
    </source>
</reference>
<dbReference type="OrthoDB" id="10341361at2759"/>
<dbReference type="KEGG" id="ame:100578698"/>
<sequence>MGAALATAPVSTEREMGRGGGGRGGEGPLEPGFIEPECSNICRGEESTGCTRNREQSTGYHSLGGPPSPDKGGQPFPPPPSPPYLRERLVPQTSRRKSRVLDVLANDAARCPLCLYRRICSGSSMPFSTDSKRGEREKEDSCIKIGSILKNEKVMAHENSRGTEQGAIGCV</sequence>
<dbReference type="GeneID" id="100578698"/>
<evidence type="ECO:0000313" key="4">
    <source>
        <dbReference type="RefSeq" id="XP_026297970.1"/>
    </source>
</evidence>
<keyword evidence="3" id="KW-1185">Reference proteome</keyword>